<dbReference type="InterPro" id="IPR001278">
    <property type="entry name" value="Arg-tRNA-ligase"/>
</dbReference>
<dbReference type="SMART" id="SM01016">
    <property type="entry name" value="Arg_tRNA_synt_N"/>
    <property type="match status" value="1"/>
</dbReference>
<dbReference type="Gene3D" id="1.10.730.10">
    <property type="entry name" value="Isoleucyl-tRNA Synthetase, Domain 1"/>
    <property type="match status" value="1"/>
</dbReference>
<dbReference type="Pfam" id="PF03485">
    <property type="entry name" value="Arg_tRNA_synt_N"/>
    <property type="match status" value="1"/>
</dbReference>
<evidence type="ECO:0000256" key="10">
    <source>
        <dbReference type="HAMAP-Rule" id="MF_00123"/>
    </source>
</evidence>
<evidence type="ECO:0000256" key="1">
    <source>
        <dbReference type="ARBA" id="ARBA00004496"/>
    </source>
</evidence>
<accession>A0A395M2V4</accession>
<organism evidence="14 15">
    <name type="scientific">Candidatus Thermochlorobacter aerophilus</name>
    <dbReference type="NCBI Taxonomy" id="1868324"/>
    <lineage>
        <taxon>Bacteria</taxon>
        <taxon>Pseudomonadati</taxon>
        <taxon>Chlorobiota</taxon>
        <taxon>Chlorobiia</taxon>
        <taxon>Chlorobiales</taxon>
        <taxon>Candidatus Thermochlorobacteriaceae</taxon>
        <taxon>Candidatus Thermochlorobacter</taxon>
    </lineage>
</organism>
<evidence type="ECO:0000256" key="6">
    <source>
        <dbReference type="ARBA" id="ARBA00022840"/>
    </source>
</evidence>
<keyword evidence="5 10" id="KW-0547">Nucleotide-binding</keyword>
<evidence type="ECO:0000256" key="9">
    <source>
        <dbReference type="ARBA" id="ARBA00049339"/>
    </source>
</evidence>
<dbReference type="EC" id="6.1.1.19" evidence="10"/>
<evidence type="ECO:0000256" key="4">
    <source>
        <dbReference type="ARBA" id="ARBA00022598"/>
    </source>
</evidence>
<proteinExistence type="inferred from homology"/>
<dbReference type="SUPFAM" id="SSF52374">
    <property type="entry name" value="Nucleotidylyl transferase"/>
    <property type="match status" value="1"/>
</dbReference>
<evidence type="ECO:0000259" key="12">
    <source>
        <dbReference type="SMART" id="SM00836"/>
    </source>
</evidence>
<keyword evidence="3 10" id="KW-0963">Cytoplasm</keyword>
<dbReference type="HAMAP" id="MF_00123">
    <property type="entry name" value="Arg_tRNA_synth"/>
    <property type="match status" value="1"/>
</dbReference>
<feature type="short sequence motif" description="'HIGH' region" evidence="10">
    <location>
        <begin position="123"/>
        <end position="133"/>
    </location>
</feature>
<dbReference type="FunFam" id="1.10.730.10:FF:000008">
    <property type="entry name" value="Arginine--tRNA ligase"/>
    <property type="match status" value="1"/>
</dbReference>
<comment type="caution">
    <text evidence="14">The sequence shown here is derived from an EMBL/GenBank/DDBJ whole genome shotgun (WGS) entry which is preliminary data.</text>
</comment>
<dbReference type="EMBL" id="PHFL01000010">
    <property type="protein sequence ID" value="RFM25032.1"/>
    <property type="molecule type" value="Genomic_DNA"/>
</dbReference>
<dbReference type="GO" id="GO:0006420">
    <property type="term" value="P:arginyl-tRNA aminoacylation"/>
    <property type="evidence" value="ECO:0007669"/>
    <property type="project" value="UniProtKB-UniRule"/>
</dbReference>
<dbReference type="SUPFAM" id="SSF55190">
    <property type="entry name" value="Arginyl-tRNA synthetase (ArgRS), N-terminal 'additional' domain"/>
    <property type="match status" value="1"/>
</dbReference>
<evidence type="ECO:0000259" key="13">
    <source>
        <dbReference type="SMART" id="SM01016"/>
    </source>
</evidence>
<comment type="subunit">
    <text evidence="10">Monomer.</text>
</comment>
<dbReference type="PANTHER" id="PTHR11956:SF5">
    <property type="entry name" value="ARGININE--TRNA LIGASE, CYTOPLASMIC"/>
    <property type="match status" value="1"/>
</dbReference>
<reference evidence="14 15" key="1">
    <citation type="journal article" date="2011" name="ISME J.">
        <title>Community ecology of hot spring cyanobacterial mats: predominant populations and their functional potential.</title>
        <authorList>
            <person name="Klatt C.G."/>
            <person name="Wood J.M."/>
            <person name="Rusch D.B."/>
            <person name="Bateson M.M."/>
            <person name="Hamamura N."/>
            <person name="Heidelberg J.F."/>
            <person name="Grossman A.R."/>
            <person name="Bhaya D."/>
            <person name="Cohan F.M."/>
            <person name="Kuhl M."/>
            <person name="Bryant D.A."/>
            <person name="Ward D.M."/>
        </authorList>
    </citation>
    <scope>NUCLEOTIDE SEQUENCE [LARGE SCALE GENOMIC DNA]</scope>
    <source>
        <strain evidence="14">OS</strain>
    </source>
</reference>
<evidence type="ECO:0000256" key="3">
    <source>
        <dbReference type="ARBA" id="ARBA00022490"/>
    </source>
</evidence>
<dbReference type="SMART" id="SM00836">
    <property type="entry name" value="DALR_1"/>
    <property type="match status" value="1"/>
</dbReference>
<dbReference type="InterPro" id="IPR005148">
    <property type="entry name" value="Arg-tRNA-synth_N"/>
</dbReference>
<feature type="domain" description="Arginyl tRNA synthetase N-terminal" evidence="13">
    <location>
        <begin position="3"/>
        <end position="86"/>
    </location>
</feature>
<dbReference type="Gene3D" id="3.40.50.620">
    <property type="entry name" value="HUPs"/>
    <property type="match status" value="1"/>
</dbReference>
<dbReference type="SUPFAM" id="SSF47323">
    <property type="entry name" value="Anticodon-binding domain of a subclass of class I aminoacyl-tRNA synthetases"/>
    <property type="match status" value="1"/>
</dbReference>
<keyword evidence="6 10" id="KW-0067">ATP-binding</keyword>
<dbReference type="GO" id="GO:0005737">
    <property type="term" value="C:cytoplasm"/>
    <property type="evidence" value="ECO:0007669"/>
    <property type="project" value="UniProtKB-SubCell"/>
</dbReference>
<gene>
    <name evidence="10" type="primary">argS</name>
    <name evidence="14" type="ORF">D0433_02290</name>
</gene>
<dbReference type="Pfam" id="PF05746">
    <property type="entry name" value="DALR_1"/>
    <property type="match status" value="1"/>
</dbReference>
<keyword evidence="4 10" id="KW-0436">Ligase</keyword>
<dbReference type="InterPro" id="IPR036695">
    <property type="entry name" value="Arg-tRNA-synth_N_sf"/>
</dbReference>
<dbReference type="CDD" id="cd07956">
    <property type="entry name" value="Anticodon_Ia_Arg"/>
    <property type="match status" value="1"/>
</dbReference>
<evidence type="ECO:0000256" key="11">
    <source>
        <dbReference type="RuleBase" id="RU363038"/>
    </source>
</evidence>
<keyword evidence="7 10" id="KW-0648">Protein biosynthesis</keyword>
<dbReference type="Pfam" id="PF00750">
    <property type="entry name" value="tRNA-synt_1d"/>
    <property type="match status" value="1"/>
</dbReference>
<dbReference type="GO" id="GO:0004814">
    <property type="term" value="F:arginine-tRNA ligase activity"/>
    <property type="evidence" value="ECO:0007669"/>
    <property type="project" value="UniProtKB-UniRule"/>
</dbReference>
<sequence length="562" mass="63543">MKALLISGIQSALNELGVNTSREILIEKPADERFGDASTNIAMVLARELKKNPRQIAADIVSRLPFRSDIVERTEVAGAGFINFYLAKPFVIKSVQEILLQGERYGNSQVGAGKKAIVEYVSANPTGPLTVGRGRGGVLGDTIANLLEAQGYEVTREYYFNNAGRQMRILADSVRLRYLELCGETVDFPSDYYQGEYIKDIARKIYNQYGTSKKDCTSLYFFKDFAESEIFESIKRTLHRLGIRHNSFFNELELYRRECDAPSPNDRVVEELRKRGFIEHKDGAVWFKTSLLGKTAVNKDTKEEVPVDTVLIKSNGEPSYRLPDIAYHITKFERGFDLIVNVFGADHIDEYPDVLRALKVLGYDTSRIRVAINQFVTTVVNGEVVKMSTRKGNADLLDDLIDEVGADATRFFFMMRSKDTHLNFDLALAKKQSSDNPVFYLQYAHARICGILRVAAETSGFEPKASEYDMLMHLSLKEELDLAKLLIRFPEAIELAVEHLEPQKLITYLNDVAAAFHKFYVECRIVGEAEPVMKSRLYLALATRQVLKNGFRILGISAPERM</sequence>
<dbReference type="NCBIfam" id="TIGR00456">
    <property type="entry name" value="argS"/>
    <property type="match status" value="1"/>
</dbReference>
<dbReference type="AlphaFoldDB" id="A0A395M2V4"/>
<dbReference type="InterPro" id="IPR008909">
    <property type="entry name" value="DALR_anticod-bd"/>
</dbReference>
<comment type="subcellular location">
    <subcellularLocation>
        <location evidence="1 10">Cytoplasm</location>
    </subcellularLocation>
</comment>
<evidence type="ECO:0000313" key="14">
    <source>
        <dbReference type="EMBL" id="RFM25032.1"/>
    </source>
</evidence>
<dbReference type="GO" id="GO:0005524">
    <property type="term" value="F:ATP binding"/>
    <property type="evidence" value="ECO:0007669"/>
    <property type="project" value="UniProtKB-UniRule"/>
</dbReference>
<evidence type="ECO:0000256" key="7">
    <source>
        <dbReference type="ARBA" id="ARBA00022917"/>
    </source>
</evidence>
<evidence type="ECO:0000256" key="2">
    <source>
        <dbReference type="ARBA" id="ARBA00005594"/>
    </source>
</evidence>
<keyword evidence="8 10" id="KW-0030">Aminoacyl-tRNA synthetase</keyword>
<dbReference type="PANTHER" id="PTHR11956">
    <property type="entry name" value="ARGINYL-TRNA SYNTHETASE"/>
    <property type="match status" value="1"/>
</dbReference>
<comment type="catalytic activity">
    <reaction evidence="9 10">
        <text>tRNA(Arg) + L-arginine + ATP = L-arginyl-tRNA(Arg) + AMP + diphosphate</text>
        <dbReference type="Rhea" id="RHEA:20301"/>
        <dbReference type="Rhea" id="RHEA-COMP:9658"/>
        <dbReference type="Rhea" id="RHEA-COMP:9673"/>
        <dbReference type="ChEBI" id="CHEBI:30616"/>
        <dbReference type="ChEBI" id="CHEBI:32682"/>
        <dbReference type="ChEBI" id="CHEBI:33019"/>
        <dbReference type="ChEBI" id="CHEBI:78442"/>
        <dbReference type="ChEBI" id="CHEBI:78513"/>
        <dbReference type="ChEBI" id="CHEBI:456215"/>
        <dbReference type="EC" id="6.1.1.19"/>
    </reaction>
</comment>
<dbReference type="InterPro" id="IPR035684">
    <property type="entry name" value="ArgRS_core"/>
</dbReference>
<dbReference type="InterPro" id="IPR009080">
    <property type="entry name" value="tRNAsynth_Ia_anticodon-bd"/>
</dbReference>
<comment type="similarity">
    <text evidence="2 10 11">Belongs to the class-I aminoacyl-tRNA synthetase family.</text>
</comment>
<evidence type="ECO:0000256" key="8">
    <source>
        <dbReference type="ARBA" id="ARBA00023146"/>
    </source>
</evidence>
<dbReference type="Gene3D" id="3.30.1360.70">
    <property type="entry name" value="Arginyl tRNA synthetase N-terminal domain"/>
    <property type="match status" value="1"/>
</dbReference>
<name>A0A395M2V4_9BACT</name>
<evidence type="ECO:0000256" key="5">
    <source>
        <dbReference type="ARBA" id="ARBA00022741"/>
    </source>
</evidence>
<dbReference type="InterPro" id="IPR014729">
    <property type="entry name" value="Rossmann-like_a/b/a_fold"/>
</dbReference>
<evidence type="ECO:0000313" key="15">
    <source>
        <dbReference type="Proteomes" id="UP000266389"/>
    </source>
</evidence>
<protein>
    <recommendedName>
        <fullName evidence="10">Arginine--tRNA ligase</fullName>
        <ecNumber evidence="10">6.1.1.19</ecNumber>
    </recommendedName>
    <alternativeName>
        <fullName evidence="10">Arginyl-tRNA synthetase</fullName>
        <shortName evidence="10">ArgRS</shortName>
    </alternativeName>
</protein>
<feature type="domain" description="DALR anticodon binding" evidence="12">
    <location>
        <begin position="441"/>
        <end position="562"/>
    </location>
</feature>
<dbReference type="Proteomes" id="UP000266389">
    <property type="component" value="Unassembled WGS sequence"/>
</dbReference>
<dbReference type="PRINTS" id="PR01038">
    <property type="entry name" value="TRNASYNTHARG"/>
</dbReference>